<feature type="transmembrane region" description="Helical" evidence="1">
    <location>
        <begin position="42"/>
        <end position="62"/>
    </location>
</feature>
<sequence>MSDFVGWFGMLLGYGLPLAMFSMGIAFWLSTAPRIASVRKRATISGTIASVILTLIPIVIVATEELGAELLIVGIVLVALGAFMTAVAGFPAAYFASQRFDRRRSGEELAE</sequence>
<feature type="transmembrane region" description="Helical" evidence="1">
    <location>
        <begin position="6"/>
        <end position="30"/>
    </location>
</feature>
<evidence type="ECO:0000313" key="2">
    <source>
        <dbReference type="EMBL" id="SFP13832.1"/>
    </source>
</evidence>
<keyword evidence="1" id="KW-0472">Membrane</keyword>
<protein>
    <submittedName>
        <fullName evidence="2">Uncharacterized protein</fullName>
    </submittedName>
</protein>
<evidence type="ECO:0000256" key="1">
    <source>
        <dbReference type="SAM" id="Phobius"/>
    </source>
</evidence>
<evidence type="ECO:0000313" key="3">
    <source>
        <dbReference type="Proteomes" id="UP000199331"/>
    </source>
</evidence>
<gene>
    <name evidence="2" type="ORF">SAMN04488060_1611</name>
</gene>
<reference evidence="3" key="1">
    <citation type="submission" date="2016-10" db="EMBL/GenBank/DDBJ databases">
        <authorList>
            <person name="Varghese N."/>
            <person name="Submissions S."/>
        </authorList>
    </citation>
    <scope>NUCLEOTIDE SEQUENCE [LARGE SCALE GENOMIC DNA]</scope>
    <source>
        <strain evidence="3">CGMCC 1.7715</strain>
    </source>
</reference>
<accession>A0A1I5MWF3</accession>
<feature type="transmembrane region" description="Helical" evidence="1">
    <location>
        <begin position="68"/>
        <end position="95"/>
    </location>
</feature>
<dbReference type="EMBL" id="FOWZ01000002">
    <property type="protein sequence ID" value="SFP13832.1"/>
    <property type="molecule type" value="Genomic_DNA"/>
</dbReference>
<dbReference type="Proteomes" id="UP000199331">
    <property type="component" value="Unassembled WGS sequence"/>
</dbReference>
<proteinExistence type="predicted"/>
<keyword evidence="1" id="KW-0812">Transmembrane</keyword>
<dbReference type="STRING" id="604088.SAMN04488060_1611"/>
<keyword evidence="1" id="KW-1133">Transmembrane helix</keyword>
<keyword evidence="3" id="KW-1185">Reference proteome</keyword>
<organism evidence="2 3">
    <name type="scientific">Qipengyuania nanhaisediminis</name>
    <dbReference type="NCBI Taxonomy" id="604088"/>
    <lineage>
        <taxon>Bacteria</taxon>
        <taxon>Pseudomonadati</taxon>
        <taxon>Pseudomonadota</taxon>
        <taxon>Alphaproteobacteria</taxon>
        <taxon>Sphingomonadales</taxon>
        <taxon>Erythrobacteraceae</taxon>
        <taxon>Qipengyuania</taxon>
    </lineage>
</organism>
<dbReference type="RefSeq" id="WP_143089602.1">
    <property type="nucleotide sequence ID" value="NZ_FOWZ01000002.1"/>
</dbReference>
<name>A0A1I5MWF3_9SPHN</name>
<dbReference type="AlphaFoldDB" id="A0A1I5MWF3"/>